<sequence>MDEENIPPPGTRKNIKPSFPQDAFKVKWGQNLKPLKRTSSQVEPERRRVKVRGASNFKQHDASKPLISEPVQRLNVASYKDALYELLEQQPVPLLKIIQVIVEGVLIAHWSVYFLHSIGEDVQSQEKPIHILSLGLEIVVRHAISKLGYQQKLGWDSVEKLVPLVISLLTIFNTKSICHNDLSIFYTLDGIFENIRAGTSFEHILFKIVVGNCNSDPASQLPALCVIAADAPDSGYWRTEARTERHVVALESYYIKGNSSELIETSSFEEKRYKDYIESHLKDDLKTIQHDLSFTIHPEEIRFMLVNPTWKNLPSPIPTLAEDAARSIWKPAACSLNAFHGNLIIDPYSSDVSNLMHREIKRLSSYKPCNKKPEVTTPCARSRGQSATLYVGDSEVEVLKKIGQGSFGRVFKVIHAGKAKVLKIQKSTMAIREFYILNQVQQRQDQYHIPSLYQSSETIFFHPRHSAILGEFYTGITLLAYINAAVKSPGGLSETNVVLITKQLMGAVLSLHSMGILHNDIKLDNVLVDHTTNKPSVRLIDFGRSIDLRLLPPNAELVAIKPYMEDIPADVQRLSPHQQDLGRPWIYHEDYFGMATVLYSLLTCRILETFRQVPSTDAALPPRFSPTPSVSHPRLSRPGFWNQVLDTLINSDLVVLERMVFRPKPSLTSPSYRSEIQARFLPILNALIEKM</sequence>
<evidence type="ECO:0000313" key="1">
    <source>
        <dbReference type="EMBL" id="KAJ9051504.1"/>
    </source>
</evidence>
<keyword evidence="1" id="KW-0808">Transferase</keyword>
<comment type="caution">
    <text evidence="1">The sequence shown here is derived from an EMBL/GenBank/DDBJ whole genome shotgun (WGS) entry which is preliminary data.</text>
</comment>
<dbReference type="EMBL" id="QTSX02007109">
    <property type="protein sequence ID" value="KAJ9051504.1"/>
    <property type="molecule type" value="Genomic_DNA"/>
</dbReference>
<keyword evidence="1" id="KW-0418">Kinase</keyword>
<keyword evidence="2" id="KW-1185">Reference proteome</keyword>
<organism evidence="1 2">
    <name type="scientific">Entomophthora muscae</name>
    <dbReference type="NCBI Taxonomy" id="34485"/>
    <lineage>
        <taxon>Eukaryota</taxon>
        <taxon>Fungi</taxon>
        <taxon>Fungi incertae sedis</taxon>
        <taxon>Zoopagomycota</taxon>
        <taxon>Entomophthoromycotina</taxon>
        <taxon>Entomophthoromycetes</taxon>
        <taxon>Entomophthorales</taxon>
        <taxon>Entomophthoraceae</taxon>
        <taxon>Entomophthora</taxon>
    </lineage>
</organism>
<dbReference type="EC" id="2.7.11.1" evidence="1"/>
<dbReference type="Proteomes" id="UP001165960">
    <property type="component" value="Unassembled WGS sequence"/>
</dbReference>
<evidence type="ECO:0000313" key="2">
    <source>
        <dbReference type="Proteomes" id="UP001165960"/>
    </source>
</evidence>
<name>A0ACC2RN56_9FUNG</name>
<proteinExistence type="predicted"/>
<reference evidence="1" key="1">
    <citation type="submission" date="2022-04" db="EMBL/GenBank/DDBJ databases">
        <title>Genome of the entomopathogenic fungus Entomophthora muscae.</title>
        <authorList>
            <person name="Elya C."/>
            <person name="Lovett B.R."/>
            <person name="Lee E."/>
            <person name="Macias A.M."/>
            <person name="Hajek A.E."/>
            <person name="De Bivort B.L."/>
            <person name="Kasson M.T."/>
            <person name="De Fine Licht H.H."/>
            <person name="Stajich J.E."/>
        </authorList>
    </citation>
    <scope>NUCLEOTIDE SEQUENCE</scope>
    <source>
        <strain evidence="1">Berkeley</strain>
    </source>
</reference>
<protein>
    <submittedName>
        <fullName evidence="1">Protein kinase</fullName>
        <ecNumber evidence="1">2.7.11.1</ecNumber>
    </submittedName>
</protein>
<gene>
    <name evidence="1" type="primary">BUB1_1</name>
    <name evidence="1" type="ORF">DSO57_1003856</name>
</gene>
<accession>A0ACC2RN56</accession>